<protein>
    <submittedName>
        <fullName evidence="2">Uncharacterized protein</fullName>
    </submittedName>
</protein>
<dbReference type="GeneID" id="89633076"/>
<evidence type="ECO:0000256" key="1">
    <source>
        <dbReference type="SAM" id="Phobius"/>
    </source>
</evidence>
<feature type="transmembrane region" description="Helical" evidence="1">
    <location>
        <begin position="240"/>
        <end position="261"/>
    </location>
</feature>
<proteinExistence type="predicted"/>
<dbReference type="InterPro" id="IPR012337">
    <property type="entry name" value="RNaseH-like_sf"/>
</dbReference>
<gene>
    <name evidence="2" type="ORF">LL14B4_04650</name>
</gene>
<sequence>MSRYTDYKHANEILRSIEKNPEKYLIIHYSCESFFNLNGKSPRIASISVRQYNNAQTNNFSIHQVAEQLNMTITDENYLEIEKKLLDDFFDFVDKKSDKIWLHWNMRDNSFGFGALELRYKILKGNPTIIDNDKKIDIGHLFKQYYGGGYIGNPHIQKLLEKNHFNDKNFLNGAQEAAAFDNREYVKLSLSTSSKVNLFSSFITYAVNGNLLTDTSKLKMRGTNISGLYSTFEESRFGKMIIGLILMIIGGIIGEIIPILMKILHF</sequence>
<keyword evidence="1" id="KW-0472">Membrane</keyword>
<dbReference type="RefSeq" id="WP_109990788.1">
    <property type="nucleotide sequence ID" value="NZ_CP028160.1"/>
</dbReference>
<name>A0A2Z3KN70_LACLL</name>
<dbReference type="EMBL" id="CP028160">
    <property type="protein sequence ID" value="AWN65499.1"/>
    <property type="molecule type" value="Genomic_DNA"/>
</dbReference>
<keyword evidence="1" id="KW-0812">Transmembrane</keyword>
<reference evidence="2 3" key="1">
    <citation type="submission" date="2018-03" db="EMBL/GenBank/DDBJ databases">
        <title>Genome sequence of Lactococcus lactis strain 14B4 from almond drupe.</title>
        <authorList>
            <person name="Tran T.D."/>
            <person name="McGarvey J.A."/>
            <person name="Huynh S."/>
            <person name="Parker C.T."/>
        </authorList>
    </citation>
    <scope>NUCLEOTIDE SEQUENCE [LARGE SCALE GENOMIC DNA]</scope>
    <source>
        <strain evidence="2 3">14B4</strain>
    </source>
</reference>
<dbReference type="Proteomes" id="UP000245919">
    <property type="component" value="Chromosome"/>
</dbReference>
<dbReference type="SUPFAM" id="SSF53098">
    <property type="entry name" value="Ribonuclease H-like"/>
    <property type="match status" value="1"/>
</dbReference>
<keyword evidence="1" id="KW-1133">Transmembrane helix</keyword>
<accession>A0A2Z3KN70</accession>
<evidence type="ECO:0000313" key="2">
    <source>
        <dbReference type="EMBL" id="AWN65499.1"/>
    </source>
</evidence>
<dbReference type="AlphaFoldDB" id="A0A2Z3KN70"/>
<evidence type="ECO:0000313" key="3">
    <source>
        <dbReference type="Proteomes" id="UP000245919"/>
    </source>
</evidence>
<organism evidence="2 3">
    <name type="scientific">Lactococcus lactis subsp. lactis</name>
    <name type="common">Streptococcus lactis</name>
    <dbReference type="NCBI Taxonomy" id="1360"/>
    <lineage>
        <taxon>Bacteria</taxon>
        <taxon>Bacillati</taxon>
        <taxon>Bacillota</taxon>
        <taxon>Bacilli</taxon>
        <taxon>Lactobacillales</taxon>
        <taxon>Streptococcaceae</taxon>
        <taxon>Lactococcus</taxon>
    </lineage>
</organism>